<dbReference type="AlphaFoldDB" id="A0A4S4LBM1"/>
<proteinExistence type="predicted"/>
<reference evidence="1 2" key="1">
    <citation type="submission" date="2019-02" db="EMBL/GenBank/DDBJ databases">
        <title>Genome sequencing of the rare red list fungi Bondarzewia mesenterica.</title>
        <authorList>
            <person name="Buettner E."/>
            <person name="Kellner H."/>
        </authorList>
    </citation>
    <scope>NUCLEOTIDE SEQUENCE [LARGE SCALE GENOMIC DNA]</scope>
    <source>
        <strain evidence="1 2">DSM 108281</strain>
    </source>
</reference>
<dbReference type="EMBL" id="SGPL01000704">
    <property type="protein sequence ID" value="THH08368.1"/>
    <property type="molecule type" value="Genomic_DNA"/>
</dbReference>
<comment type="caution">
    <text evidence="1">The sequence shown here is derived from an EMBL/GenBank/DDBJ whole genome shotgun (WGS) entry which is preliminary data.</text>
</comment>
<dbReference type="Proteomes" id="UP000310158">
    <property type="component" value="Unassembled WGS sequence"/>
</dbReference>
<gene>
    <name evidence="1" type="ORF">EW146_g9015</name>
</gene>
<name>A0A4S4LBM1_9AGAM</name>
<accession>A0A4S4LBM1</accession>
<protein>
    <submittedName>
        <fullName evidence="1">Uncharacterized protein</fullName>
    </submittedName>
</protein>
<keyword evidence="2" id="KW-1185">Reference proteome</keyword>
<evidence type="ECO:0000313" key="1">
    <source>
        <dbReference type="EMBL" id="THH08368.1"/>
    </source>
</evidence>
<organism evidence="1 2">
    <name type="scientific">Bondarzewia mesenterica</name>
    <dbReference type="NCBI Taxonomy" id="1095465"/>
    <lineage>
        <taxon>Eukaryota</taxon>
        <taxon>Fungi</taxon>
        <taxon>Dikarya</taxon>
        <taxon>Basidiomycota</taxon>
        <taxon>Agaricomycotina</taxon>
        <taxon>Agaricomycetes</taxon>
        <taxon>Russulales</taxon>
        <taxon>Bondarzewiaceae</taxon>
        <taxon>Bondarzewia</taxon>
    </lineage>
</organism>
<sequence length="202" mass="21887">MDPNCRNVAGNVDPRALESTLHSIEARAASPPSDWLGSQSKAAHIAQISARRAAPHDEIFAYIRRARAHTRTHTFLDEHYGHRWFAAVKGDGEAVTVEPAGHDVEPGARWSMALANPCLIAPVLFPERTWARVLVSTQLSAAGTYVVSPGYEASGWSTRGARSPEEDETPLSFSLATHYFAGDVTPPERRTDITAEGGEVAC</sequence>
<evidence type="ECO:0000313" key="2">
    <source>
        <dbReference type="Proteomes" id="UP000310158"/>
    </source>
</evidence>